<proteinExistence type="predicted"/>
<dbReference type="Proteomes" id="UP001164539">
    <property type="component" value="Chromosome 8"/>
</dbReference>
<dbReference type="EMBL" id="CM051401">
    <property type="protein sequence ID" value="KAJ4713359.1"/>
    <property type="molecule type" value="Genomic_DNA"/>
</dbReference>
<protein>
    <submittedName>
        <fullName evidence="1">Uncharacterized protein</fullName>
    </submittedName>
</protein>
<organism evidence="1 2">
    <name type="scientific">Melia azedarach</name>
    <name type="common">Chinaberry tree</name>
    <dbReference type="NCBI Taxonomy" id="155640"/>
    <lineage>
        <taxon>Eukaryota</taxon>
        <taxon>Viridiplantae</taxon>
        <taxon>Streptophyta</taxon>
        <taxon>Embryophyta</taxon>
        <taxon>Tracheophyta</taxon>
        <taxon>Spermatophyta</taxon>
        <taxon>Magnoliopsida</taxon>
        <taxon>eudicotyledons</taxon>
        <taxon>Gunneridae</taxon>
        <taxon>Pentapetalae</taxon>
        <taxon>rosids</taxon>
        <taxon>malvids</taxon>
        <taxon>Sapindales</taxon>
        <taxon>Meliaceae</taxon>
        <taxon>Melia</taxon>
    </lineage>
</organism>
<evidence type="ECO:0000313" key="1">
    <source>
        <dbReference type="EMBL" id="KAJ4713359.1"/>
    </source>
</evidence>
<comment type="caution">
    <text evidence="1">The sequence shown here is derived from an EMBL/GenBank/DDBJ whole genome shotgun (WGS) entry which is preliminary data.</text>
</comment>
<sequence>MASPAGDNTVHGAYGGFKLKTRFHFRNFFRLNYKATQESEAPSSEETQKNKRELVRRRFSTWSFKIGPERLKDTDRNNPTYWKWPSQEKIQSTEPSSVPSPSANREKRKIVSLWRQFKKMLS</sequence>
<evidence type="ECO:0000313" key="2">
    <source>
        <dbReference type="Proteomes" id="UP001164539"/>
    </source>
</evidence>
<keyword evidence="2" id="KW-1185">Reference proteome</keyword>
<gene>
    <name evidence="1" type="ORF">OWV82_015464</name>
</gene>
<accession>A0ACC1XRJ0</accession>
<reference evidence="1 2" key="1">
    <citation type="journal article" date="2023" name="Science">
        <title>Complex scaffold remodeling in plant triterpene biosynthesis.</title>
        <authorList>
            <person name="De La Pena R."/>
            <person name="Hodgson H."/>
            <person name="Liu J.C."/>
            <person name="Stephenson M.J."/>
            <person name="Martin A.C."/>
            <person name="Owen C."/>
            <person name="Harkess A."/>
            <person name="Leebens-Mack J."/>
            <person name="Jimenez L.E."/>
            <person name="Osbourn A."/>
            <person name="Sattely E.S."/>
        </authorList>
    </citation>
    <scope>NUCLEOTIDE SEQUENCE [LARGE SCALE GENOMIC DNA]</scope>
    <source>
        <strain evidence="2">cv. JPN11</strain>
        <tissue evidence="1">Leaf</tissue>
    </source>
</reference>
<name>A0ACC1XRJ0_MELAZ</name>